<reference evidence="1 2" key="1">
    <citation type="journal article" date="2022" name="DNA Res.">
        <title>Chromosomal-level genome assembly of the orchid tree Bauhinia variegata (Leguminosae; Cercidoideae) supports the allotetraploid origin hypothesis of Bauhinia.</title>
        <authorList>
            <person name="Zhong Y."/>
            <person name="Chen Y."/>
            <person name="Zheng D."/>
            <person name="Pang J."/>
            <person name="Liu Y."/>
            <person name="Luo S."/>
            <person name="Meng S."/>
            <person name="Qian L."/>
            <person name="Wei D."/>
            <person name="Dai S."/>
            <person name="Zhou R."/>
        </authorList>
    </citation>
    <scope>NUCLEOTIDE SEQUENCE [LARGE SCALE GENOMIC DNA]</scope>
    <source>
        <strain evidence="1">BV-YZ2020</strain>
    </source>
</reference>
<dbReference type="EMBL" id="CM039428">
    <property type="protein sequence ID" value="KAI4352770.1"/>
    <property type="molecule type" value="Genomic_DNA"/>
</dbReference>
<comment type="caution">
    <text evidence="1">The sequence shown here is derived from an EMBL/GenBank/DDBJ whole genome shotgun (WGS) entry which is preliminary data.</text>
</comment>
<name>A0ACB9PWN4_BAUVA</name>
<protein>
    <submittedName>
        <fullName evidence="1">Uncharacterized protein</fullName>
    </submittedName>
</protein>
<proteinExistence type="predicted"/>
<gene>
    <name evidence="1" type="ORF">L6164_006991</name>
</gene>
<accession>A0ACB9PWN4</accession>
<evidence type="ECO:0000313" key="2">
    <source>
        <dbReference type="Proteomes" id="UP000828941"/>
    </source>
</evidence>
<keyword evidence="2" id="KW-1185">Reference proteome</keyword>
<sequence length="491" mass="56157">MLLNGSDGQISLRLCEIISDSCFFSNFLSSIRVLYLKIFSVGFALPNCNFLRFDSLCFLGPSELIFCVSSSSVLQLCASLLLGFLRVILSSYLNFLSGSSSSAPWVLIRFRLTILYLFFPFTQKGDLCFLHRKMAIKTIELLKGCSAEEIMEVLATVASDMGDAIDDMEALQVIPLSGAMTNEVFQINWPTKYGDSPRKVLIRLYGEGVEIFFNREEEIRTFECMSKHGQGPRLLGRFSTGRVEEFIHARTLRAADLRDPEISASIAAKMREFHNLHMPGEKKAQLWQRMRNWLIQAKSLCSPKDIKTFDLDNLDEEITMLEKKLSEECQEIGFCHNDLQYGNIMMDEETGSITLIDYEYSSYNPVAYDLANHFCEMVANYHTDTPHVLDYSKYPGLEERQQFVYAYLSSEGKKPSNAEVEQLMNDAEKYTLANHLFWGLWGLISSYVNKIDFDYKEYASQRFQQYQLRKLALLDSPTQDGIVNDFVASMT</sequence>
<organism evidence="1 2">
    <name type="scientific">Bauhinia variegata</name>
    <name type="common">Purple orchid tree</name>
    <name type="synonym">Phanera variegata</name>
    <dbReference type="NCBI Taxonomy" id="167791"/>
    <lineage>
        <taxon>Eukaryota</taxon>
        <taxon>Viridiplantae</taxon>
        <taxon>Streptophyta</taxon>
        <taxon>Embryophyta</taxon>
        <taxon>Tracheophyta</taxon>
        <taxon>Spermatophyta</taxon>
        <taxon>Magnoliopsida</taxon>
        <taxon>eudicotyledons</taxon>
        <taxon>Gunneridae</taxon>
        <taxon>Pentapetalae</taxon>
        <taxon>rosids</taxon>
        <taxon>fabids</taxon>
        <taxon>Fabales</taxon>
        <taxon>Fabaceae</taxon>
        <taxon>Cercidoideae</taxon>
        <taxon>Cercideae</taxon>
        <taxon>Bauhiniinae</taxon>
        <taxon>Bauhinia</taxon>
    </lineage>
</organism>
<evidence type="ECO:0000313" key="1">
    <source>
        <dbReference type="EMBL" id="KAI4352770.1"/>
    </source>
</evidence>
<dbReference type="Proteomes" id="UP000828941">
    <property type="component" value="Chromosome 3"/>
</dbReference>